<protein>
    <submittedName>
        <fullName evidence="3">PilZ domain protein</fullName>
    </submittedName>
</protein>
<feature type="domain" description="PilZ" evidence="2">
    <location>
        <begin position="91"/>
        <end position="200"/>
    </location>
</feature>
<dbReference type="Proteomes" id="UP000319383">
    <property type="component" value="Chromosome"/>
</dbReference>
<organism evidence="3 4">
    <name type="scientific">Symmachiella dynata</name>
    <dbReference type="NCBI Taxonomy" id="2527995"/>
    <lineage>
        <taxon>Bacteria</taxon>
        <taxon>Pseudomonadati</taxon>
        <taxon>Planctomycetota</taxon>
        <taxon>Planctomycetia</taxon>
        <taxon>Planctomycetales</taxon>
        <taxon>Planctomycetaceae</taxon>
        <taxon>Symmachiella</taxon>
    </lineage>
</organism>
<evidence type="ECO:0000256" key="1">
    <source>
        <dbReference type="SAM" id="MobiDB-lite"/>
    </source>
</evidence>
<dbReference type="AlphaFoldDB" id="A0A517ZX78"/>
<dbReference type="Pfam" id="PF07238">
    <property type="entry name" value="PilZ"/>
    <property type="match status" value="1"/>
</dbReference>
<sequence>MTLVKHRKQSAVAWTMIDTQQIFTPSSLGSCEKVEPGVAQAGAPHSALAHALKILAQKQPLRASQPPSAATNRVKIHDTPAPNVQPPRLDRRAFPRRISRCTVSLCADTGGSENSLFQRAWTLHSSQIKGRMVDISRSGLAMTLGRSLELGQSVCMKIENPLFGHRLIAVAEVVRQQPAGQGLWTVMCRFAKPLEFEQIEFFGCHLFTARVV</sequence>
<accession>A0A517ZX78</accession>
<evidence type="ECO:0000313" key="4">
    <source>
        <dbReference type="Proteomes" id="UP000319383"/>
    </source>
</evidence>
<dbReference type="InterPro" id="IPR009875">
    <property type="entry name" value="PilZ_domain"/>
</dbReference>
<evidence type="ECO:0000313" key="3">
    <source>
        <dbReference type="EMBL" id="QDU47099.1"/>
    </source>
</evidence>
<name>A0A517ZX78_9PLAN</name>
<proteinExistence type="predicted"/>
<evidence type="ECO:0000259" key="2">
    <source>
        <dbReference type="Pfam" id="PF07238"/>
    </source>
</evidence>
<dbReference type="EMBL" id="CP036276">
    <property type="protein sequence ID" value="QDU47099.1"/>
    <property type="molecule type" value="Genomic_DNA"/>
</dbReference>
<feature type="region of interest" description="Disordered" evidence="1">
    <location>
        <begin position="62"/>
        <end position="89"/>
    </location>
</feature>
<gene>
    <name evidence="3" type="ORF">Mal52_56270</name>
</gene>
<keyword evidence="4" id="KW-1185">Reference proteome</keyword>
<dbReference type="KEGG" id="sdyn:Mal52_56270"/>
<reference evidence="3 4" key="1">
    <citation type="submission" date="2019-02" db="EMBL/GenBank/DDBJ databases">
        <title>Deep-cultivation of Planctomycetes and their phenomic and genomic characterization uncovers novel biology.</title>
        <authorList>
            <person name="Wiegand S."/>
            <person name="Jogler M."/>
            <person name="Boedeker C."/>
            <person name="Pinto D."/>
            <person name="Vollmers J."/>
            <person name="Rivas-Marin E."/>
            <person name="Kohn T."/>
            <person name="Peeters S.H."/>
            <person name="Heuer A."/>
            <person name="Rast P."/>
            <person name="Oberbeckmann S."/>
            <person name="Bunk B."/>
            <person name="Jeske O."/>
            <person name="Meyerdierks A."/>
            <person name="Storesund J.E."/>
            <person name="Kallscheuer N."/>
            <person name="Luecker S."/>
            <person name="Lage O.M."/>
            <person name="Pohl T."/>
            <person name="Merkel B.J."/>
            <person name="Hornburger P."/>
            <person name="Mueller R.-W."/>
            <person name="Bruemmer F."/>
            <person name="Labrenz M."/>
            <person name="Spormann A.M."/>
            <person name="Op den Camp H."/>
            <person name="Overmann J."/>
            <person name="Amann R."/>
            <person name="Jetten M.S.M."/>
            <person name="Mascher T."/>
            <person name="Medema M.H."/>
            <person name="Devos D.P."/>
            <person name="Kaster A.-K."/>
            <person name="Ovreas L."/>
            <person name="Rohde M."/>
            <person name="Galperin M.Y."/>
            <person name="Jogler C."/>
        </authorList>
    </citation>
    <scope>NUCLEOTIDE SEQUENCE [LARGE SCALE GENOMIC DNA]</scope>
    <source>
        <strain evidence="3 4">Mal52</strain>
    </source>
</reference>
<dbReference type="GO" id="GO:0035438">
    <property type="term" value="F:cyclic-di-GMP binding"/>
    <property type="evidence" value="ECO:0007669"/>
    <property type="project" value="InterPro"/>
</dbReference>
<dbReference type="PROSITE" id="PS51257">
    <property type="entry name" value="PROKAR_LIPOPROTEIN"/>
    <property type="match status" value="1"/>
</dbReference>